<dbReference type="PANTHER" id="PTHR44757:SF2">
    <property type="entry name" value="BIOFILM ARCHITECTURE MAINTENANCE PROTEIN MBAA"/>
    <property type="match status" value="1"/>
</dbReference>
<dbReference type="InterPro" id="IPR052155">
    <property type="entry name" value="Biofilm_reg_signaling"/>
</dbReference>
<dbReference type="NCBIfam" id="TIGR00229">
    <property type="entry name" value="sensory_box"/>
    <property type="match status" value="1"/>
</dbReference>
<organism evidence="9 10">
    <name type="scientific">Alicycliphilus denitrificans</name>
    <dbReference type="NCBI Taxonomy" id="179636"/>
    <lineage>
        <taxon>Bacteria</taxon>
        <taxon>Pseudomonadati</taxon>
        <taxon>Pseudomonadota</taxon>
        <taxon>Betaproteobacteria</taxon>
        <taxon>Burkholderiales</taxon>
        <taxon>Comamonadaceae</taxon>
        <taxon>Alicycliphilus</taxon>
    </lineage>
</organism>
<dbReference type="InterPro" id="IPR033479">
    <property type="entry name" value="dCache_1"/>
</dbReference>
<comment type="subcellular location">
    <subcellularLocation>
        <location evidence="1">Cell membrane</location>
        <topology evidence="1">Multi-pass membrane protein</topology>
    </subcellularLocation>
</comment>
<dbReference type="SUPFAM" id="SSF55785">
    <property type="entry name" value="PYP-like sensor domain (PAS domain)"/>
    <property type="match status" value="1"/>
</dbReference>
<dbReference type="Gene3D" id="3.30.70.270">
    <property type="match status" value="1"/>
</dbReference>
<dbReference type="CDD" id="cd01949">
    <property type="entry name" value="GGDEF"/>
    <property type="match status" value="1"/>
</dbReference>
<dbReference type="InterPro" id="IPR013655">
    <property type="entry name" value="PAS_fold_3"/>
</dbReference>
<dbReference type="Pfam" id="PF00990">
    <property type="entry name" value="GGDEF"/>
    <property type="match status" value="1"/>
</dbReference>
<dbReference type="AlphaFoldDB" id="A0A3R7IRE7"/>
<dbReference type="InterPro" id="IPR043128">
    <property type="entry name" value="Rev_trsase/Diguanyl_cyclase"/>
</dbReference>
<dbReference type="Pfam" id="PF08447">
    <property type="entry name" value="PAS_3"/>
    <property type="match status" value="1"/>
</dbReference>
<dbReference type="PROSITE" id="PS50887">
    <property type="entry name" value="GGDEF"/>
    <property type="match status" value="1"/>
</dbReference>
<feature type="transmembrane region" description="Helical" evidence="7">
    <location>
        <begin position="32"/>
        <end position="52"/>
    </location>
</feature>
<dbReference type="SMART" id="SM00267">
    <property type="entry name" value="GGDEF"/>
    <property type="match status" value="1"/>
</dbReference>
<dbReference type="PANTHER" id="PTHR44757">
    <property type="entry name" value="DIGUANYLATE CYCLASE DGCP"/>
    <property type="match status" value="1"/>
</dbReference>
<dbReference type="CDD" id="cd00130">
    <property type="entry name" value="PAS"/>
    <property type="match status" value="1"/>
</dbReference>
<evidence type="ECO:0000256" key="5">
    <source>
        <dbReference type="ARBA" id="ARBA00023136"/>
    </source>
</evidence>
<dbReference type="EMBL" id="NKDB02000005">
    <property type="protein sequence ID" value="RKJ94517.1"/>
    <property type="molecule type" value="Genomic_DNA"/>
</dbReference>
<keyword evidence="4 7" id="KW-1133">Transmembrane helix</keyword>
<comment type="caution">
    <text evidence="9">The sequence shown here is derived from an EMBL/GenBank/DDBJ whole genome shotgun (WGS) entry which is preliminary data.</text>
</comment>
<evidence type="ECO:0000256" key="3">
    <source>
        <dbReference type="ARBA" id="ARBA00022692"/>
    </source>
</evidence>
<dbReference type="InterPro" id="IPR000014">
    <property type="entry name" value="PAS"/>
</dbReference>
<proteinExistence type="predicted"/>
<accession>A0A3R7IRE7</accession>
<evidence type="ECO:0000313" key="9">
    <source>
        <dbReference type="EMBL" id="RKJ94517.1"/>
    </source>
</evidence>
<dbReference type="SUPFAM" id="SSF55073">
    <property type="entry name" value="Nucleotide cyclase"/>
    <property type="match status" value="1"/>
</dbReference>
<dbReference type="SMART" id="SM00091">
    <property type="entry name" value="PAS"/>
    <property type="match status" value="1"/>
</dbReference>
<evidence type="ECO:0000256" key="6">
    <source>
        <dbReference type="SAM" id="MobiDB-lite"/>
    </source>
</evidence>
<evidence type="ECO:0000313" key="10">
    <source>
        <dbReference type="Proteomes" id="UP000216225"/>
    </source>
</evidence>
<keyword evidence="2" id="KW-1003">Cell membrane</keyword>
<gene>
    <name evidence="9" type="ORF">CE154_019580</name>
</gene>
<evidence type="ECO:0000256" key="1">
    <source>
        <dbReference type="ARBA" id="ARBA00004651"/>
    </source>
</evidence>
<feature type="domain" description="GGDEF" evidence="8">
    <location>
        <begin position="562"/>
        <end position="695"/>
    </location>
</feature>
<protein>
    <submittedName>
        <fullName evidence="9">Diguanylate cyclase</fullName>
    </submittedName>
</protein>
<name>A0A3R7IRE7_9BURK</name>
<dbReference type="NCBIfam" id="TIGR00254">
    <property type="entry name" value="GGDEF"/>
    <property type="match status" value="1"/>
</dbReference>
<sequence length="699" mass="75826">MTPPGHATALWEQESEDAGSPPWFPGPLVRKLLLVAAAAIVLSGALAAWWVSHAIAQDSMDRLVSQQNDEVELVARLLASKIEQSQKVLSTVADSITPEMLDSPASLEWLLQQGLPAVRFFDAMQVARKDGDLRVNLRYGKLAKASDLDPAERDYLVRTLLNGKPLVSGLIGSTAADARVMFTMPLLRAEGRVMGAVAGVLRLQSQGLLPHSLALPERSESRLIVFTRDGVILSHPTLERVLGNVSDEPGLGEVYAQWRSADQPLATGATTQLQGTHVVSLASVPMPQWLVARVSDAQAMLEPLHGAQRRAWWLAAEATGAVCVLAVLAMVWLARPLALLRQRARAVLEAEDREEEGAGEAGADGPWPRSSGEVDDVVRVCARLLESRRLGWRGAQAVERQLQAVLDHVPLGIALTRAEHVEVVSLQACRLLGYTPAQLQGHNLLALLAPQEDGVDVAQRVHAEFAAHGVFDGELPLLRQDGGTLWVRAQGQPVQPGDPARGQVWTLEDCTAEREARLQQAWERTHDPLTQLLDRTEFKRRLQVLLAERAQRGPQQQHPDDGGGVLLFLDLDHFTVVNDVAGRDVGDAVLSHLARLLESEVRQTGWAARLGGDEFAVLLPGATLARGEAVAERLRAAVQAWEPAFQGRSFTLGLSIGLVPLVPGLREVSAVLHAADMACYEAKRAGRNRIHLGEVRALA</sequence>
<dbReference type="Gene3D" id="3.30.450.20">
    <property type="entry name" value="PAS domain"/>
    <property type="match status" value="2"/>
</dbReference>
<feature type="region of interest" description="Disordered" evidence="6">
    <location>
        <begin position="350"/>
        <end position="370"/>
    </location>
</feature>
<dbReference type="InterPro" id="IPR029787">
    <property type="entry name" value="Nucleotide_cyclase"/>
</dbReference>
<evidence type="ECO:0000259" key="8">
    <source>
        <dbReference type="PROSITE" id="PS50887"/>
    </source>
</evidence>
<feature type="transmembrane region" description="Helical" evidence="7">
    <location>
        <begin position="311"/>
        <end position="334"/>
    </location>
</feature>
<reference evidence="9 10" key="1">
    <citation type="submission" date="2018-09" db="EMBL/GenBank/DDBJ databases">
        <title>Genome comparison of Alicycliphilus sp. BQ1, a polyurethanolytic bacterium, with its closest phylogenetic relatives Alicycliphilus denitrificans BC and K601, unable to attack polyurethane.</title>
        <authorList>
            <person name="Loza-Tavera H."/>
            <person name="Lozano L."/>
            <person name="Cevallos M."/>
            <person name="Maya-Lucas O."/>
            <person name="Garcia-Mena J."/>
            <person name="Hernandez J."/>
        </authorList>
    </citation>
    <scope>NUCLEOTIDE SEQUENCE [LARGE SCALE GENOMIC DNA]</scope>
    <source>
        <strain evidence="9 10">BQ1</strain>
    </source>
</reference>
<dbReference type="RefSeq" id="WP_094437098.1">
    <property type="nucleotide sequence ID" value="NZ_NKDB02000005.1"/>
</dbReference>
<evidence type="ECO:0000256" key="7">
    <source>
        <dbReference type="SAM" id="Phobius"/>
    </source>
</evidence>
<keyword evidence="3 7" id="KW-0812">Transmembrane</keyword>
<feature type="region of interest" description="Disordered" evidence="6">
    <location>
        <begin position="1"/>
        <end position="20"/>
    </location>
</feature>
<dbReference type="Proteomes" id="UP000216225">
    <property type="component" value="Unassembled WGS sequence"/>
</dbReference>
<dbReference type="InterPro" id="IPR035965">
    <property type="entry name" value="PAS-like_dom_sf"/>
</dbReference>
<dbReference type="CDD" id="cd18773">
    <property type="entry name" value="PDC1_HK_sensor"/>
    <property type="match status" value="1"/>
</dbReference>
<dbReference type="GO" id="GO:0005886">
    <property type="term" value="C:plasma membrane"/>
    <property type="evidence" value="ECO:0007669"/>
    <property type="project" value="UniProtKB-SubCell"/>
</dbReference>
<dbReference type="InterPro" id="IPR000160">
    <property type="entry name" value="GGDEF_dom"/>
</dbReference>
<evidence type="ECO:0000256" key="4">
    <source>
        <dbReference type="ARBA" id="ARBA00022989"/>
    </source>
</evidence>
<keyword evidence="5 7" id="KW-0472">Membrane</keyword>
<dbReference type="Pfam" id="PF02743">
    <property type="entry name" value="dCache_1"/>
    <property type="match status" value="1"/>
</dbReference>
<evidence type="ECO:0000256" key="2">
    <source>
        <dbReference type="ARBA" id="ARBA00022475"/>
    </source>
</evidence>